<dbReference type="Proteomes" id="UP001489004">
    <property type="component" value="Unassembled WGS sequence"/>
</dbReference>
<keyword evidence="3" id="KW-0804">Transcription</keyword>
<dbReference type="PANTHER" id="PTHR12434:SF6">
    <property type="entry name" value="MEDIATOR OF RNA POLYMERASE II TRANSCRIPTION SUBUNIT 22"/>
    <property type="match status" value="1"/>
</dbReference>
<keyword evidence="4" id="KW-0539">Nucleus</keyword>
<evidence type="ECO:0000256" key="5">
    <source>
        <dbReference type="SAM" id="MobiDB-lite"/>
    </source>
</evidence>
<evidence type="ECO:0000256" key="3">
    <source>
        <dbReference type="ARBA" id="ARBA00023163"/>
    </source>
</evidence>
<dbReference type="GO" id="GO:0006357">
    <property type="term" value="P:regulation of transcription by RNA polymerase II"/>
    <property type="evidence" value="ECO:0007669"/>
    <property type="project" value="InterPro"/>
</dbReference>
<protein>
    <recommendedName>
        <fullName evidence="8">Mediator complex subunit 22</fullName>
    </recommendedName>
</protein>
<evidence type="ECO:0000256" key="4">
    <source>
        <dbReference type="ARBA" id="ARBA00023242"/>
    </source>
</evidence>
<sequence length="157" mass="17232">MAITLQRLDADIIALTDNFTNLVKAARIADESDDARRAQVPGDLMEVLAEKIVFAGQSLLALIGDLKRNALLSDFATLNSGTAQRIEAYEQQERASAAQLKLLKREVAETLQVLGEHYQPPKHQGTDPPTDTANDGDEGLRELYQLALDIQLPHAIM</sequence>
<evidence type="ECO:0000256" key="1">
    <source>
        <dbReference type="ARBA" id="ARBA00004123"/>
    </source>
</evidence>
<reference evidence="6 7" key="1">
    <citation type="journal article" date="2024" name="Nat. Commun.">
        <title>Phylogenomics reveals the evolutionary origins of lichenization in chlorophyte algae.</title>
        <authorList>
            <person name="Puginier C."/>
            <person name="Libourel C."/>
            <person name="Otte J."/>
            <person name="Skaloud P."/>
            <person name="Haon M."/>
            <person name="Grisel S."/>
            <person name="Petersen M."/>
            <person name="Berrin J.G."/>
            <person name="Delaux P.M."/>
            <person name="Dal Grande F."/>
            <person name="Keller J."/>
        </authorList>
    </citation>
    <scope>NUCLEOTIDE SEQUENCE [LARGE SCALE GENOMIC DNA]</scope>
    <source>
        <strain evidence="6 7">SAG 2043</strain>
    </source>
</reference>
<dbReference type="GO" id="GO:0003712">
    <property type="term" value="F:transcription coregulator activity"/>
    <property type="evidence" value="ECO:0007669"/>
    <property type="project" value="InterPro"/>
</dbReference>
<feature type="region of interest" description="Disordered" evidence="5">
    <location>
        <begin position="117"/>
        <end position="137"/>
    </location>
</feature>
<proteinExistence type="predicted"/>
<organism evidence="6 7">
    <name type="scientific">[Myrmecia] bisecta</name>
    <dbReference type="NCBI Taxonomy" id="41462"/>
    <lineage>
        <taxon>Eukaryota</taxon>
        <taxon>Viridiplantae</taxon>
        <taxon>Chlorophyta</taxon>
        <taxon>core chlorophytes</taxon>
        <taxon>Trebouxiophyceae</taxon>
        <taxon>Trebouxiales</taxon>
        <taxon>Trebouxiaceae</taxon>
        <taxon>Myrmecia</taxon>
    </lineage>
</organism>
<evidence type="ECO:0000313" key="7">
    <source>
        <dbReference type="Proteomes" id="UP001489004"/>
    </source>
</evidence>
<dbReference type="EMBL" id="JALJOR010000008">
    <property type="protein sequence ID" value="KAK9812824.1"/>
    <property type="molecule type" value="Genomic_DNA"/>
</dbReference>
<evidence type="ECO:0000313" key="6">
    <source>
        <dbReference type="EMBL" id="KAK9812824.1"/>
    </source>
</evidence>
<gene>
    <name evidence="6" type="ORF">WJX72_004355</name>
</gene>
<accession>A0AAW1PXE6</accession>
<comment type="subcellular location">
    <subcellularLocation>
        <location evidence="1">Nucleus</location>
    </subcellularLocation>
</comment>
<dbReference type="Pfam" id="PF06179">
    <property type="entry name" value="Med22"/>
    <property type="match status" value="1"/>
</dbReference>
<name>A0AAW1PXE6_9CHLO</name>
<dbReference type="GO" id="GO:0016592">
    <property type="term" value="C:mediator complex"/>
    <property type="evidence" value="ECO:0007669"/>
    <property type="project" value="InterPro"/>
</dbReference>
<dbReference type="InterPro" id="IPR009332">
    <property type="entry name" value="Med22"/>
</dbReference>
<dbReference type="PANTHER" id="PTHR12434">
    <property type="entry name" value="MEDIATOR OF RNA POLYMERASE II TRANSCRIPTION SUBUNIT 22"/>
    <property type="match status" value="1"/>
</dbReference>
<evidence type="ECO:0000256" key="2">
    <source>
        <dbReference type="ARBA" id="ARBA00023015"/>
    </source>
</evidence>
<dbReference type="AlphaFoldDB" id="A0AAW1PXE6"/>
<evidence type="ECO:0008006" key="8">
    <source>
        <dbReference type="Google" id="ProtNLM"/>
    </source>
</evidence>
<comment type="caution">
    <text evidence="6">The sequence shown here is derived from an EMBL/GenBank/DDBJ whole genome shotgun (WGS) entry which is preliminary data.</text>
</comment>
<keyword evidence="2" id="KW-0805">Transcription regulation</keyword>
<keyword evidence="7" id="KW-1185">Reference proteome</keyword>